<organism evidence="1 2">
    <name type="scientific">Rickettsia helvetica</name>
    <dbReference type="NCBI Taxonomy" id="35789"/>
    <lineage>
        <taxon>Bacteria</taxon>
        <taxon>Pseudomonadati</taxon>
        <taxon>Pseudomonadota</taxon>
        <taxon>Alphaproteobacteria</taxon>
        <taxon>Rickettsiales</taxon>
        <taxon>Rickettsiaceae</taxon>
        <taxon>Rickettsieae</taxon>
        <taxon>Rickettsia</taxon>
        <taxon>spotted fever group</taxon>
    </lineage>
</organism>
<gene>
    <name evidence="1" type="ORF">OB144RH_00030</name>
</gene>
<keyword evidence="2" id="KW-1185">Reference proteome</keyword>
<name>A0ABM9N9N3_RICHE</name>
<evidence type="ECO:0000313" key="1">
    <source>
        <dbReference type="EMBL" id="CAK9119405.1"/>
    </source>
</evidence>
<accession>A0ABM9N9N3</accession>
<evidence type="ECO:0000313" key="2">
    <source>
        <dbReference type="Proteomes" id="UP001642485"/>
    </source>
</evidence>
<dbReference type="EMBL" id="OZ018776">
    <property type="protein sequence ID" value="CAK9119405.1"/>
    <property type="molecule type" value="Genomic_DNA"/>
</dbReference>
<reference evidence="1 2" key="1">
    <citation type="submission" date="2024-02" db="EMBL/GenBank/DDBJ databases">
        <authorList>
            <person name="Nijsse B."/>
            <person name="Sprong H."/>
        </authorList>
    </citation>
    <scope>NUCLEOTIDE SEQUENCE [LARGE SCALE GENOMIC DNA]</scope>
    <source>
        <strain evidence="1">OB144</strain>
    </source>
</reference>
<dbReference type="Proteomes" id="UP001642485">
    <property type="component" value="Chromosome"/>
</dbReference>
<proteinExistence type="predicted"/>
<sequence>MAYGKKELLKYLAKNERVKALAFMDCFEGNTGKL</sequence>
<protein>
    <submittedName>
        <fullName evidence="1">Uncharacterized protein</fullName>
    </submittedName>
</protein>